<dbReference type="InterPro" id="IPR017853">
    <property type="entry name" value="GH"/>
</dbReference>
<keyword evidence="8" id="KW-0119">Carbohydrate metabolism</keyword>
<gene>
    <name evidence="19" type="ORF">kam1_1035</name>
</gene>
<organism evidence="19 20">
    <name type="scientific">Methylacidiphilum kamchatkense Kam1</name>
    <dbReference type="NCBI Taxonomy" id="1202785"/>
    <lineage>
        <taxon>Bacteria</taxon>
        <taxon>Pseudomonadati</taxon>
        <taxon>Verrucomicrobiota</taxon>
        <taxon>Methylacidiphilae</taxon>
        <taxon>Methylacidiphilales</taxon>
        <taxon>Methylacidiphilaceae</taxon>
        <taxon>Methylacidiphilum (ex Ratnadevi et al. 2023)</taxon>
    </lineage>
</organism>
<evidence type="ECO:0000256" key="13">
    <source>
        <dbReference type="NCBIfam" id="TIGR02402"/>
    </source>
</evidence>
<evidence type="ECO:0000313" key="20">
    <source>
        <dbReference type="Proteomes" id="UP000315925"/>
    </source>
</evidence>
<dbReference type="PIRSF" id="PIRSF006337">
    <property type="entry name" value="Trehalose_TreZ"/>
    <property type="match status" value="1"/>
</dbReference>
<keyword evidence="9 14" id="KW-0326">Glycosidase</keyword>
<evidence type="ECO:0000313" key="19">
    <source>
        <dbReference type="EMBL" id="QDQ42266.1"/>
    </source>
</evidence>
<protein>
    <recommendedName>
        <fullName evidence="5 13">Malto-oligosyltrehalose trehalohydrolase</fullName>
        <shortName evidence="14">MTHase</shortName>
        <ecNumber evidence="4 13">3.2.1.141</ecNumber>
    </recommendedName>
    <alternativeName>
        <fullName evidence="11 14">4-alpha-D-((1-&gt;4)-alpha-D-glucano)trehalose trehalohydrolase</fullName>
    </alternativeName>
    <alternativeName>
        <fullName evidence="10 14">Maltooligosyl trehalose trehalohydrolase</fullName>
    </alternativeName>
</protein>
<dbReference type="EC" id="3.2.1.141" evidence="4 13"/>
<evidence type="ECO:0000256" key="17">
    <source>
        <dbReference type="PIRSR" id="PIRSR006337-3"/>
    </source>
</evidence>
<dbReference type="NCBIfam" id="TIGR02402">
    <property type="entry name" value="trehalose_TreZ"/>
    <property type="match status" value="1"/>
</dbReference>
<dbReference type="PANTHER" id="PTHR43651">
    <property type="entry name" value="1,4-ALPHA-GLUCAN-BRANCHING ENZYME"/>
    <property type="match status" value="1"/>
</dbReference>
<evidence type="ECO:0000256" key="2">
    <source>
        <dbReference type="ARBA" id="ARBA00005199"/>
    </source>
</evidence>
<evidence type="ECO:0000256" key="12">
    <source>
        <dbReference type="ARBA" id="ARBA00034013"/>
    </source>
</evidence>
<keyword evidence="6" id="KW-0963">Cytoplasm</keyword>
<proteinExistence type="inferred from homology"/>
<sequence>MLSSIIPVGSICSNDAVSFVVWGPFLSDCAVHIYEPEDLIIPMEKDSRGYWRGLLKTYEKKNKIRYKYRINKLKEYPDPASQYQPYGVHDRSEVIDFSAIKKSEITEKRPTLDDYIIYELHVGTFTPQGTFEAIIPRLPVLKELGINALELMPVAQFPGKRNWGYDGVYPFAVQNSYGGPWGLRKLVDSCHQIGMAVILDVVYNHLGPEGNYLSQFAPYFTQKYKTPWGEAINYDDAYSDEVRNFFIYNALFWFSEYDIDALRLDAIHAIYDESAYLFLEELADKTTEFCHTFNKTHFLIAESDRNDPKFIYPKTFGGCHLHGQWCDDFHHALHAYITKETKGYYSDFGSLSHIAKAFKQGYVIDGCYSSYRKRKHGRKPQHVKRSQLIVFSQNHDQIGNRYLGERLSCLIDFSELKIICVLTLLSGFIPLLFMGEEYGEKNPFLYFVDHGDPNLLEAVRKGRMKEFADFHGDKEGYDATKQEAFNKSIINWELRTEGTHAILWKLYQHTIALRQKYKSLICSANISPTVNFNEEEKLFFFFFNNKQESLLGITNFDSVERRYLIEEEVVYPLEKILDLADEKWSGSGSISPDQIVASSTSIPISPKNIVLYYSC</sequence>
<evidence type="ECO:0000256" key="4">
    <source>
        <dbReference type="ARBA" id="ARBA00012268"/>
    </source>
</evidence>
<evidence type="ECO:0000256" key="16">
    <source>
        <dbReference type="PIRSR" id="PIRSR006337-2"/>
    </source>
</evidence>
<evidence type="ECO:0000259" key="18">
    <source>
        <dbReference type="SMART" id="SM00642"/>
    </source>
</evidence>
<dbReference type="Gene3D" id="3.20.20.80">
    <property type="entry name" value="Glycosidases"/>
    <property type="match status" value="1"/>
</dbReference>
<dbReference type="GO" id="GO:0005737">
    <property type="term" value="C:cytoplasm"/>
    <property type="evidence" value="ECO:0007669"/>
    <property type="project" value="UniProtKB-SubCell"/>
</dbReference>
<evidence type="ECO:0000256" key="8">
    <source>
        <dbReference type="ARBA" id="ARBA00023277"/>
    </source>
</evidence>
<name>A0A516TM10_9BACT</name>
<dbReference type="UniPathway" id="UPA00299"/>
<comment type="similarity">
    <text evidence="3 14">Belongs to the glycosyl hydrolase 13 family.</text>
</comment>
<dbReference type="Gene3D" id="2.60.40.10">
    <property type="entry name" value="Immunoglobulins"/>
    <property type="match status" value="1"/>
</dbReference>
<feature type="binding site" evidence="16">
    <location>
        <begin position="327"/>
        <end position="331"/>
    </location>
    <ligand>
        <name>substrate</name>
    </ligand>
</feature>
<feature type="binding site" evidence="16">
    <location>
        <begin position="263"/>
        <end position="268"/>
    </location>
    <ligand>
        <name>substrate</name>
    </ligand>
</feature>
<dbReference type="CDD" id="cd11325">
    <property type="entry name" value="AmyAc_GTHase"/>
    <property type="match status" value="1"/>
</dbReference>
<evidence type="ECO:0000256" key="9">
    <source>
        <dbReference type="ARBA" id="ARBA00023295"/>
    </source>
</evidence>
<evidence type="ECO:0000256" key="10">
    <source>
        <dbReference type="ARBA" id="ARBA00032057"/>
    </source>
</evidence>
<comment type="pathway">
    <text evidence="2 14">Glycan biosynthesis; trehalose biosynthesis.</text>
</comment>
<feature type="binding site" evidence="16">
    <location>
        <begin position="395"/>
        <end position="400"/>
    </location>
    <ligand>
        <name>substrate</name>
    </ligand>
</feature>
<keyword evidence="7 14" id="KW-0378">Hydrolase</keyword>
<feature type="domain" description="Glycosyl hydrolase family 13 catalytic" evidence="18">
    <location>
        <begin position="119"/>
        <end position="460"/>
    </location>
</feature>
<dbReference type="Gene3D" id="1.10.10.760">
    <property type="entry name" value="E-set domains of sugar-utilizing enzymes"/>
    <property type="match status" value="1"/>
</dbReference>
<evidence type="ECO:0000256" key="11">
    <source>
        <dbReference type="ARBA" id="ARBA00033284"/>
    </source>
</evidence>
<evidence type="ECO:0000256" key="5">
    <source>
        <dbReference type="ARBA" id="ARBA00015938"/>
    </source>
</evidence>
<evidence type="ECO:0000256" key="15">
    <source>
        <dbReference type="PIRSR" id="PIRSR006337-1"/>
    </source>
</evidence>
<dbReference type="InterPro" id="IPR006047">
    <property type="entry name" value="GH13_cat_dom"/>
</dbReference>
<comment type="subcellular location">
    <subcellularLocation>
        <location evidence="1 15">Cytoplasm</location>
    </subcellularLocation>
</comment>
<dbReference type="Proteomes" id="UP000315925">
    <property type="component" value="Chromosome"/>
</dbReference>
<dbReference type="GO" id="GO:0005992">
    <property type="term" value="P:trehalose biosynthetic process"/>
    <property type="evidence" value="ECO:0007669"/>
    <property type="project" value="UniProtKB-UniRule"/>
</dbReference>
<evidence type="ECO:0000256" key="7">
    <source>
        <dbReference type="ARBA" id="ARBA00022801"/>
    </source>
</evidence>
<evidence type="ECO:0000256" key="14">
    <source>
        <dbReference type="PIRNR" id="PIRNR006337"/>
    </source>
</evidence>
<comment type="catalytic activity">
    <reaction evidence="12 14">
        <text>hydrolysis of (1-&gt;4)-alpha-D-glucosidic linkage in 4-alpha-D-[(1-&gt;4)-alpha-D-glucanosyl]n trehalose to yield trehalose and (1-&gt;4)-alpha-D-glucan.</text>
        <dbReference type="EC" id="3.2.1.141"/>
    </reaction>
</comment>
<evidence type="ECO:0000256" key="3">
    <source>
        <dbReference type="ARBA" id="ARBA00008061"/>
    </source>
</evidence>
<dbReference type="SUPFAM" id="SSF81296">
    <property type="entry name" value="E set domains"/>
    <property type="match status" value="1"/>
</dbReference>
<dbReference type="KEGG" id="mkc:kam1_1035"/>
<dbReference type="InterPro" id="IPR013783">
    <property type="entry name" value="Ig-like_fold"/>
</dbReference>
<dbReference type="Pfam" id="PF00128">
    <property type="entry name" value="Alpha-amylase"/>
    <property type="match status" value="1"/>
</dbReference>
<reference evidence="20" key="1">
    <citation type="submission" date="2019-03" db="EMBL/GenBank/DDBJ databases">
        <title>Complete genome of Methylacidiphilum kamchatkense Kam1.</title>
        <authorList>
            <person name="Kruse T."/>
            <person name="Murarilal Ratnadevi C."/>
            <person name="Erikstad H.-A."/>
            <person name="Birkeland N.-K."/>
        </authorList>
    </citation>
    <scope>NUCLEOTIDE SEQUENCE [LARGE SCALE GENOMIC DNA]</scope>
    <source>
        <strain evidence="20">kam1</strain>
    </source>
</reference>
<dbReference type="InterPro" id="IPR012768">
    <property type="entry name" value="Trehalose_TreZ"/>
</dbReference>
<evidence type="ECO:0000256" key="6">
    <source>
        <dbReference type="ARBA" id="ARBA00022490"/>
    </source>
</evidence>
<feature type="site" description="Transition state stabilizer" evidence="17">
    <location>
        <position position="396"/>
    </location>
</feature>
<dbReference type="RefSeq" id="WP_244946175.1">
    <property type="nucleotide sequence ID" value="NZ_CP037899.1"/>
</dbReference>
<dbReference type="InterPro" id="IPR014756">
    <property type="entry name" value="Ig_E-set"/>
</dbReference>
<evidence type="ECO:0000256" key="1">
    <source>
        <dbReference type="ARBA" id="ARBA00004496"/>
    </source>
</evidence>
<dbReference type="PANTHER" id="PTHR43651:SF11">
    <property type="entry name" value="MALTO-OLIGOSYLTREHALOSE TREHALOHYDROLASE"/>
    <property type="match status" value="1"/>
</dbReference>
<dbReference type="CDD" id="cd02853">
    <property type="entry name" value="E_set_MTHase_like_N"/>
    <property type="match status" value="1"/>
</dbReference>
<accession>A0A516TM10</accession>
<dbReference type="SUPFAM" id="SSF51445">
    <property type="entry name" value="(Trans)glycosidases"/>
    <property type="match status" value="1"/>
</dbReference>
<dbReference type="SMART" id="SM00642">
    <property type="entry name" value="Aamy"/>
    <property type="match status" value="1"/>
</dbReference>
<dbReference type="GO" id="GO:0033942">
    <property type="term" value="F:4-alpha-D-(1-&gt;4)-alpha-D-glucanotrehalose trehalohydrolase activity"/>
    <property type="evidence" value="ECO:0007669"/>
    <property type="project" value="UniProtKB-EC"/>
</dbReference>
<feature type="active site" description="Proton donor" evidence="15">
    <location>
        <position position="302"/>
    </location>
</feature>
<feature type="active site" description="Nucleophile" evidence="15">
    <location>
        <position position="265"/>
    </location>
</feature>
<dbReference type="InterPro" id="IPR044901">
    <property type="entry name" value="Trehalose_TreZ_E-set_sf"/>
</dbReference>
<dbReference type="AlphaFoldDB" id="A0A516TM10"/>
<dbReference type="EMBL" id="CP037899">
    <property type="protein sequence ID" value="QDQ42266.1"/>
    <property type="molecule type" value="Genomic_DNA"/>
</dbReference>